<dbReference type="GO" id="GO:0003729">
    <property type="term" value="F:mRNA binding"/>
    <property type="evidence" value="ECO:0007669"/>
    <property type="project" value="TreeGrafter"/>
</dbReference>
<dbReference type="Gramene" id="OE9A022615T1">
    <property type="protein sequence ID" value="OE9A022615C1"/>
    <property type="gene ID" value="OE9A022615"/>
</dbReference>
<evidence type="ECO:0000313" key="5">
    <source>
        <dbReference type="EMBL" id="CAA2967135.1"/>
    </source>
</evidence>
<evidence type="ECO:0000256" key="1">
    <source>
        <dbReference type="PROSITE-ProRule" id="PRU00869"/>
    </source>
</evidence>
<dbReference type="PANTHER" id="PTHR13586:SF0">
    <property type="entry name" value="TRAILER HITCH, ISOFORM H"/>
    <property type="match status" value="1"/>
</dbReference>
<feature type="short sequence motif" description="TFG box" evidence="1">
    <location>
        <begin position="124"/>
        <end position="144"/>
    </location>
</feature>
<accession>A0A8S0QJA5</accession>
<dbReference type="GO" id="GO:0034063">
    <property type="term" value="P:stress granule assembly"/>
    <property type="evidence" value="ECO:0007669"/>
    <property type="project" value="TreeGrafter"/>
</dbReference>
<evidence type="ECO:0000313" key="6">
    <source>
        <dbReference type="Proteomes" id="UP000594638"/>
    </source>
</evidence>
<evidence type="ECO:0000259" key="3">
    <source>
        <dbReference type="PROSITE" id="PS51512"/>
    </source>
</evidence>
<dbReference type="InterPro" id="IPR025762">
    <property type="entry name" value="DFDF"/>
</dbReference>
<dbReference type="InterPro" id="IPR025768">
    <property type="entry name" value="TFG_box"/>
</dbReference>
<dbReference type="GO" id="GO:0000932">
    <property type="term" value="C:P-body"/>
    <property type="evidence" value="ECO:0007669"/>
    <property type="project" value="TreeGrafter"/>
</dbReference>
<gene>
    <name evidence="5" type="ORF">OLEA9_A022615</name>
</gene>
<feature type="compositionally biased region" description="Gly residues" evidence="2">
    <location>
        <begin position="168"/>
        <end position="178"/>
    </location>
</feature>
<feature type="domain" description="TFG box profile" evidence="4">
    <location>
        <begin position="124"/>
        <end position="144"/>
    </location>
</feature>
<dbReference type="InterPro" id="IPR019050">
    <property type="entry name" value="FDF_dom"/>
</dbReference>
<feature type="compositionally biased region" description="Acidic residues" evidence="2">
    <location>
        <begin position="81"/>
        <end position="93"/>
    </location>
</feature>
<reference evidence="5 6" key="1">
    <citation type="submission" date="2019-12" db="EMBL/GenBank/DDBJ databases">
        <authorList>
            <person name="Alioto T."/>
            <person name="Alioto T."/>
            <person name="Gomez Garrido J."/>
        </authorList>
    </citation>
    <scope>NUCLEOTIDE SEQUENCE [LARGE SCALE GENOMIC DNA]</scope>
</reference>
<keyword evidence="6" id="KW-1185">Reference proteome</keyword>
<dbReference type="SMART" id="SM01199">
    <property type="entry name" value="FDF"/>
    <property type="match status" value="1"/>
</dbReference>
<dbReference type="Proteomes" id="UP000594638">
    <property type="component" value="Unassembled WGS sequence"/>
</dbReference>
<dbReference type="Pfam" id="PF09532">
    <property type="entry name" value="FDF"/>
    <property type="match status" value="1"/>
</dbReference>
<evidence type="ECO:0000259" key="4">
    <source>
        <dbReference type="PROSITE" id="PS51536"/>
    </source>
</evidence>
<feature type="region of interest" description="Disordered" evidence="2">
    <location>
        <begin position="168"/>
        <end position="189"/>
    </location>
</feature>
<dbReference type="PANTHER" id="PTHR13586">
    <property type="entry name" value="SCD6 PROTEIN-RELATED"/>
    <property type="match status" value="1"/>
</dbReference>
<dbReference type="PROSITE" id="PS51512">
    <property type="entry name" value="DFDF"/>
    <property type="match status" value="1"/>
</dbReference>
<proteinExistence type="predicted"/>
<evidence type="ECO:0000256" key="2">
    <source>
        <dbReference type="SAM" id="MobiDB-lite"/>
    </source>
</evidence>
<dbReference type="GO" id="GO:0033962">
    <property type="term" value="P:P-body assembly"/>
    <property type="evidence" value="ECO:0007669"/>
    <property type="project" value="TreeGrafter"/>
</dbReference>
<sequence length="189" mass="21061">MPILPLLPSMRAHKPSGASYHMCNNYRGRGGRGTGVSHHVTKFMEDFDFMAINEKFNKDEVWGHLGKNNKSQSKEGNENGSNEDDDSRDEGDTELPKIGITFVYKKDDFFYSISCNALDNESSHGRTRYSEQMKLDTETFGDFSRYRGGRGGRGPQGGGWFRGSYHGRGGYGGGGYGRSRGRGFTNRTS</sequence>
<name>A0A8S0QJA5_OLEEU</name>
<feature type="domain" description="DFDF" evidence="3">
    <location>
        <begin position="35"/>
        <end position="71"/>
    </location>
</feature>
<evidence type="ECO:0008006" key="7">
    <source>
        <dbReference type="Google" id="ProtNLM"/>
    </source>
</evidence>
<feature type="region of interest" description="Disordered" evidence="2">
    <location>
        <begin position="63"/>
        <end position="93"/>
    </location>
</feature>
<dbReference type="OrthoDB" id="912113at2759"/>
<dbReference type="AlphaFoldDB" id="A0A8S0QJA5"/>
<comment type="caution">
    <text evidence="5">The sequence shown here is derived from an EMBL/GenBank/DDBJ whole genome shotgun (WGS) entry which is preliminary data.</text>
</comment>
<protein>
    <recommendedName>
        <fullName evidence="7">Protein decapping 5</fullName>
    </recommendedName>
</protein>
<organism evidence="5 6">
    <name type="scientific">Olea europaea subsp. europaea</name>
    <dbReference type="NCBI Taxonomy" id="158383"/>
    <lineage>
        <taxon>Eukaryota</taxon>
        <taxon>Viridiplantae</taxon>
        <taxon>Streptophyta</taxon>
        <taxon>Embryophyta</taxon>
        <taxon>Tracheophyta</taxon>
        <taxon>Spermatophyta</taxon>
        <taxon>Magnoliopsida</taxon>
        <taxon>eudicotyledons</taxon>
        <taxon>Gunneridae</taxon>
        <taxon>Pentapetalae</taxon>
        <taxon>asterids</taxon>
        <taxon>lamiids</taxon>
        <taxon>Lamiales</taxon>
        <taxon>Oleaceae</taxon>
        <taxon>Oleeae</taxon>
        <taxon>Olea</taxon>
    </lineage>
</organism>
<dbReference type="EMBL" id="CACTIH010001877">
    <property type="protein sequence ID" value="CAA2967135.1"/>
    <property type="molecule type" value="Genomic_DNA"/>
</dbReference>
<dbReference type="PROSITE" id="PS51536">
    <property type="entry name" value="TFG"/>
    <property type="match status" value="1"/>
</dbReference>